<dbReference type="InterPro" id="IPR011042">
    <property type="entry name" value="6-blade_b-propeller_TolB-like"/>
</dbReference>
<dbReference type="SUPFAM" id="SSF63825">
    <property type="entry name" value="YWTD domain"/>
    <property type="match status" value="1"/>
</dbReference>
<dbReference type="EMBL" id="MU825447">
    <property type="protein sequence ID" value="KAJ7388886.1"/>
    <property type="molecule type" value="Genomic_DNA"/>
</dbReference>
<dbReference type="InterPro" id="IPR050778">
    <property type="entry name" value="Cueball_EGF_LRP_Nidogen"/>
</dbReference>
<evidence type="ECO:0000256" key="2">
    <source>
        <dbReference type="ARBA" id="ARBA00022729"/>
    </source>
</evidence>
<name>A0A9X0D712_9CNID</name>
<evidence type="ECO:0000313" key="9">
    <source>
        <dbReference type="Proteomes" id="UP001163046"/>
    </source>
</evidence>
<keyword evidence="2" id="KW-0732">Signal</keyword>
<feature type="region of interest" description="Disordered" evidence="7">
    <location>
        <begin position="237"/>
        <end position="260"/>
    </location>
</feature>
<evidence type="ECO:0000256" key="5">
    <source>
        <dbReference type="ARBA" id="ARBA00023180"/>
    </source>
</evidence>
<keyword evidence="8" id="KW-0675">Receptor</keyword>
<feature type="repeat" description="LDL-receptor class B" evidence="6">
    <location>
        <begin position="59"/>
        <end position="102"/>
    </location>
</feature>
<organism evidence="8 9">
    <name type="scientific">Desmophyllum pertusum</name>
    <dbReference type="NCBI Taxonomy" id="174260"/>
    <lineage>
        <taxon>Eukaryota</taxon>
        <taxon>Metazoa</taxon>
        <taxon>Cnidaria</taxon>
        <taxon>Anthozoa</taxon>
        <taxon>Hexacorallia</taxon>
        <taxon>Scleractinia</taxon>
        <taxon>Caryophylliina</taxon>
        <taxon>Caryophylliidae</taxon>
        <taxon>Desmophyllum</taxon>
    </lineage>
</organism>
<evidence type="ECO:0000256" key="4">
    <source>
        <dbReference type="ARBA" id="ARBA00023157"/>
    </source>
</evidence>
<feature type="repeat" description="LDL-receptor class B" evidence="6">
    <location>
        <begin position="16"/>
        <end position="58"/>
    </location>
</feature>
<keyword evidence="9" id="KW-1185">Reference proteome</keyword>
<evidence type="ECO:0000256" key="7">
    <source>
        <dbReference type="SAM" id="MobiDB-lite"/>
    </source>
</evidence>
<dbReference type="FunFam" id="2.120.10.30:FF:000241">
    <property type="entry name" value="Low-density lipoprotein receptor-related protein 6"/>
    <property type="match status" value="1"/>
</dbReference>
<dbReference type="PROSITE" id="PS51120">
    <property type="entry name" value="LDLRB"/>
    <property type="match status" value="2"/>
</dbReference>
<protein>
    <submittedName>
        <fullName evidence="8">Low-density lipoprotein receptor- protein 6</fullName>
    </submittedName>
</protein>
<dbReference type="Gene3D" id="2.120.10.30">
    <property type="entry name" value="TolB, C-terminal domain"/>
    <property type="match status" value="1"/>
</dbReference>
<reference evidence="8" key="1">
    <citation type="submission" date="2023-01" db="EMBL/GenBank/DDBJ databases">
        <title>Genome assembly of the deep-sea coral Lophelia pertusa.</title>
        <authorList>
            <person name="Herrera S."/>
            <person name="Cordes E."/>
        </authorList>
    </citation>
    <scope>NUCLEOTIDE SEQUENCE</scope>
    <source>
        <strain evidence="8">USNM1676648</strain>
        <tissue evidence="8">Polyp</tissue>
    </source>
</reference>
<comment type="caution">
    <text evidence="8">The sequence shown here is derived from an EMBL/GenBank/DDBJ whole genome shotgun (WGS) entry which is preliminary data.</text>
</comment>
<dbReference type="PANTHER" id="PTHR46513">
    <property type="entry name" value="VITELLOGENIN RECEPTOR-LIKE PROTEIN-RELATED-RELATED"/>
    <property type="match status" value="1"/>
</dbReference>
<dbReference type="InterPro" id="IPR000033">
    <property type="entry name" value="LDLR_classB_rpt"/>
</dbReference>
<dbReference type="SUPFAM" id="SSF57196">
    <property type="entry name" value="EGF/Laminin"/>
    <property type="match status" value="1"/>
</dbReference>
<evidence type="ECO:0000256" key="3">
    <source>
        <dbReference type="ARBA" id="ARBA00022737"/>
    </source>
</evidence>
<evidence type="ECO:0000313" key="8">
    <source>
        <dbReference type="EMBL" id="KAJ7388886.1"/>
    </source>
</evidence>
<evidence type="ECO:0000256" key="1">
    <source>
        <dbReference type="ARBA" id="ARBA00022536"/>
    </source>
</evidence>
<keyword evidence="1" id="KW-0245">EGF-like domain</keyword>
<dbReference type="OrthoDB" id="5971880at2759"/>
<dbReference type="SMART" id="SM00135">
    <property type="entry name" value="LY"/>
    <property type="match status" value="4"/>
</dbReference>
<keyword evidence="4" id="KW-1015">Disulfide bond</keyword>
<dbReference type="Proteomes" id="UP001163046">
    <property type="component" value="Unassembled WGS sequence"/>
</dbReference>
<dbReference type="Pfam" id="PF00058">
    <property type="entry name" value="Ldl_recept_b"/>
    <property type="match status" value="1"/>
</dbReference>
<dbReference type="PANTHER" id="PTHR46513:SF44">
    <property type="entry name" value="LDL RECEPTOR RELATED PROTEIN 4"/>
    <property type="match status" value="1"/>
</dbReference>
<proteinExistence type="predicted"/>
<feature type="compositionally biased region" description="Basic residues" evidence="7">
    <location>
        <begin position="240"/>
        <end position="252"/>
    </location>
</feature>
<evidence type="ECO:0000256" key="6">
    <source>
        <dbReference type="PROSITE-ProRule" id="PRU00461"/>
    </source>
</evidence>
<sequence length="276" mass="31676">MTSASVEGLAVDWIGDKLYWIDAMHDAIYIGDLRSGRKVKIIDKNLDSPRAIVVSHTEGYMYWTDWGRTPKIERARLDGTERKVFIDNGIQFPNGLALDESEQKLYWAGKDANQYGIIEVVSLDGLNRTVIFYRSGYHPFSLDIFQDFVYWSDWEKRAVLRLNKSEGGGDEVIVGDLNKPMGLKILHRRKETQGINPCEEGNGECEHLCVYLPFHERGRCFCEDSFKLNENGKTCDKHQGRGRNQVKAKQPHRSLPDRTAREDSLVASRRNFVVFT</sequence>
<gene>
    <name evidence="8" type="primary">LRP6_10</name>
    <name evidence="8" type="ORF">OS493_035032</name>
</gene>
<keyword evidence="5" id="KW-0325">Glycoprotein</keyword>
<accession>A0A9X0D712</accession>
<dbReference type="AlphaFoldDB" id="A0A9X0D712"/>
<keyword evidence="8" id="KW-0449">Lipoprotein</keyword>
<keyword evidence="3" id="KW-0677">Repeat</keyword>